<dbReference type="PANTHER" id="PTHR36115:SF4">
    <property type="entry name" value="MEMBRANE PROTEIN"/>
    <property type="match status" value="1"/>
</dbReference>
<dbReference type="InterPro" id="IPR010432">
    <property type="entry name" value="RDD"/>
</dbReference>
<gene>
    <name evidence="8" type="ORF">VRU48_15895</name>
</gene>
<feature type="transmembrane region" description="Helical" evidence="6">
    <location>
        <begin position="21"/>
        <end position="44"/>
    </location>
</feature>
<evidence type="ECO:0000256" key="1">
    <source>
        <dbReference type="ARBA" id="ARBA00004651"/>
    </source>
</evidence>
<comment type="subcellular location">
    <subcellularLocation>
        <location evidence="1">Cell membrane</location>
        <topology evidence="1">Multi-pass membrane protein</topology>
    </subcellularLocation>
</comment>
<evidence type="ECO:0000259" key="7">
    <source>
        <dbReference type="Pfam" id="PF06271"/>
    </source>
</evidence>
<accession>A0ABU7IB76</accession>
<proteinExistence type="predicted"/>
<evidence type="ECO:0000256" key="2">
    <source>
        <dbReference type="ARBA" id="ARBA00022475"/>
    </source>
</evidence>
<dbReference type="EMBL" id="JAZDQT010000003">
    <property type="protein sequence ID" value="MEE1946609.1"/>
    <property type="molecule type" value="Genomic_DNA"/>
</dbReference>
<dbReference type="Proteomes" id="UP001336835">
    <property type="component" value="Unassembled WGS sequence"/>
</dbReference>
<evidence type="ECO:0000256" key="5">
    <source>
        <dbReference type="ARBA" id="ARBA00023136"/>
    </source>
</evidence>
<reference evidence="8 9" key="1">
    <citation type="submission" date="2024-01" db="EMBL/GenBank/DDBJ databases">
        <title>Pedobacter sp. nov., isolated from fresh soil.</title>
        <authorList>
            <person name="Le N.T.T."/>
        </authorList>
    </citation>
    <scope>NUCLEOTIDE SEQUENCE [LARGE SCALE GENOMIC DNA]</scope>
    <source>
        <strain evidence="8 9">KR3-3</strain>
    </source>
</reference>
<keyword evidence="2" id="KW-1003">Cell membrane</keyword>
<sequence length="174" mass="19769">MKTKDMNLEYSRASSGKRLANYLIDVVAFYIILIFVAIVLELLFPNSVSGLETNPIVDRLITLFFYGLVMFLIEMCFQGKSLGKLITGTRAMTLSGETLSFEKALIRNFVRAVPFNALSALGTPCSPWHDNWSDTIVVDEKKLELVRKQDEFYSDLRNQNTKESEPFDSLPLKN</sequence>
<keyword evidence="9" id="KW-1185">Reference proteome</keyword>
<evidence type="ECO:0000256" key="4">
    <source>
        <dbReference type="ARBA" id="ARBA00022989"/>
    </source>
</evidence>
<feature type="transmembrane region" description="Helical" evidence="6">
    <location>
        <begin position="56"/>
        <end position="77"/>
    </location>
</feature>
<comment type="caution">
    <text evidence="8">The sequence shown here is derived from an EMBL/GenBank/DDBJ whole genome shotgun (WGS) entry which is preliminary data.</text>
</comment>
<keyword evidence="4 6" id="KW-1133">Transmembrane helix</keyword>
<keyword evidence="3 6" id="KW-0812">Transmembrane</keyword>
<dbReference type="Pfam" id="PF06271">
    <property type="entry name" value="RDD"/>
    <property type="match status" value="1"/>
</dbReference>
<evidence type="ECO:0000256" key="3">
    <source>
        <dbReference type="ARBA" id="ARBA00022692"/>
    </source>
</evidence>
<name>A0ABU7IB76_9SPHI</name>
<evidence type="ECO:0000313" key="9">
    <source>
        <dbReference type="Proteomes" id="UP001336835"/>
    </source>
</evidence>
<dbReference type="RefSeq" id="WP_330108911.1">
    <property type="nucleotide sequence ID" value="NZ_JAZDQT010000003.1"/>
</dbReference>
<dbReference type="InterPro" id="IPR051791">
    <property type="entry name" value="Pra-immunoreactive"/>
</dbReference>
<evidence type="ECO:0000313" key="8">
    <source>
        <dbReference type="EMBL" id="MEE1946609.1"/>
    </source>
</evidence>
<feature type="domain" description="RDD" evidence="7">
    <location>
        <begin position="13"/>
        <end position="118"/>
    </location>
</feature>
<organism evidence="8 9">
    <name type="scientific">Pedobacter albus</name>
    <dbReference type="NCBI Taxonomy" id="3113905"/>
    <lineage>
        <taxon>Bacteria</taxon>
        <taxon>Pseudomonadati</taxon>
        <taxon>Bacteroidota</taxon>
        <taxon>Sphingobacteriia</taxon>
        <taxon>Sphingobacteriales</taxon>
        <taxon>Sphingobacteriaceae</taxon>
        <taxon>Pedobacter</taxon>
    </lineage>
</organism>
<dbReference type="PANTHER" id="PTHR36115">
    <property type="entry name" value="PROLINE-RICH ANTIGEN HOMOLOG-RELATED"/>
    <property type="match status" value="1"/>
</dbReference>
<evidence type="ECO:0000256" key="6">
    <source>
        <dbReference type="SAM" id="Phobius"/>
    </source>
</evidence>
<protein>
    <submittedName>
        <fullName evidence="8">RDD family protein</fullName>
    </submittedName>
</protein>
<keyword evidence="5 6" id="KW-0472">Membrane</keyword>